<dbReference type="Proteomes" id="UP001066276">
    <property type="component" value="Chromosome 5"/>
</dbReference>
<accession>A0AAV7RGM5</accession>
<keyword evidence="3" id="KW-1185">Reference proteome</keyword>
<dbReference type="EMBL" id="JANPWB010000009">
    <property type="protein sequence ID" value="KAJ1151148.1"/>
    <property type="molecule type" value="Genomic_DNA"/>
</dbReference>
<gene>
    <name evidence="2" type="ORF">NDU88_003935</name>
</gene>
<proteinExistence type="predicted"/>
<evidence type="ECO:0000256" key="1">
    <source>
        <dbReference type="SAM" id="MobiDB-lite"/>
    </source>
</evidence>
<protein>
    <submittedName>
        <fullName evidence="2">Uncharacterized protein</fullName>
    </submittedName>
</protein>
<evidence type="ECO:0000313" key="2">
    <source>
        <dbReference type="EMBL" id="KAJ1151148.1"/>
    </source>
</evidence>
<comment type="caution">
    <text evidence="2">The sequence shown here is derived from an EMBL/GenBank/DDBJ whole genome shotgun (WGS) entry which is preliminary data.</text>
</comment>
<evidence type="ECO:0000313" key="3">
    <source>
        <dbReference type="Proteomes" id="UP001066276"/>
    </source>
</evidence>
<dbReference type="AlphaFoldDB" id="A0AAV7RGM5"/>
<organism evidence="2 3">
    <name type="scientific">Pleurodeles waltl</name>
    <name type="common">Iberian ribbed newt</name>
    <dbReference type="NCBI Taxonomy" id="8319"/>
    <lineage>
        <taxon>Eukaryota</taxon>
        <taxon>Metazoa</taxon>
        <taxon>Chordata</taxon>
        <taxon>Craniata</taxon>
        <taxon>Vertebrata</taxon>
        <taxon>Euteleostomi</taxon>
        <taxon>Amphibia</taxon>
        <taxon>Batrachia</taxon>
        <taxon>Caudata</taxon>
        <taxon>Salamandroidea</taxon>
        <taxon>Salamandridae</taxon>
        <taxon>Pleurodelinae</taxon>
        <taxon>Pleurodeles</taxon>
    </lineage>
</organism>
<sequence length="223" mass="22707">MRHTSSTSLRKESWQSQLVVVSEPTKKGIKTYEGRGQDGRIDGRVFGSSAAQARNRGAAGPGPLPLGGPECRRARTVPGGRGSPSVRGAGPGVGPVQGAARRPRVAGVSGRAGPLAPKMARGRTAGPVPLCGGGGRNLHLLEAAVSAGLLCYRAEGQRGGACGLCVARALGPERAWRLSLERPVRPGGAGRVERGCFAGSRHSGPVALWALCDGGIRVVGGTD</sequence>
<reference evidence="2" key="1">
    <citation type="journal article" date="2022" name="bioRxiv">
        <title>Sequencing and chromosome-scale assembly of the giantPleurodeles waltlgenome.</title>
        <authorList>
            <person name="Brown T."/>
            <person name="Elewa A."/>
            <person name="Iarovenko S."/>
            <person name="Subramanian E."/>
            <person name="Araus A.J."/>
            <person name="Petzold A."/>
            <person name="Susuki M."/>
            <person name="Suzuki K.-i.T."/>
            <person name="Hayashi T."/>
            <person name="Toyoda A."/>
            <person name="Oliveira C."/>
            <person name="Osipova E."/>
            <person name="Leigh N.D."/>
            <person name="Simon A."/>
            <person name="Yun M.H."/>
        </authorList>
    </citation>
    <scope>NUCLEOTIDE SEQUENCE</scope>
    <source>
        <strain evidence="2">20211129_DDA</strain>
        <tissue evidence="2">Liver</tissue>
    </source>
</reference>
<name>A0AAV7RGM5_PLEWA</name>
<feature type="region of interest" description="Disordered" evidence="1">
    <location>
        <begin position="52"/>
        <end position="121"/>
    </location>
</feature>